<comment type="caution">
    <text evidence="1">The sequence shown here is derived from an EMBL/GenBank/DDBJ whole genome shotgun (WGS) entry which is preliminary data.</text>
</comment>
<gene>
    <name evidence="1" type="ORF">KSF_042110</name>
</gene>
<name>A0A8J3N3A6_9CHLR</name>
<dbReference type="EMBL" id="BNJK01000001">
    <property type="protein sequence ID" value="GHO94163.1"/>
    <property type="molecule type" value="Genomic_DNA"/>
</dbReference>
<protein>
    <submittedName>
        <fullName evidence="1">Uncharacterized protein</fullName>
    </submittedName>
</protein>
<accession>A0A8J3N3A6</accession>
<sequence>MKAQLLKWGTIAIVLLGVALFAAGVSPYTAKAATLQEAPPPAGTCELTWKNGGGGNIALYANYVTDAGLKQTLQDYNLLCGTGVKVTSGCILMPNSNVSALPAASQTPLYLVNIQATSPWVYSHLNGQYNSVWCDGNMTFAL</sequence>
<proteinExistence type="predicted"/>
<dbReference type="AlphaFoldDB" id="A0A8J3N3A6"/>
<evidence type="ECO:0000313" key="2">
    <source>
        <dbReference type="Proteomes" id="UP000597444"/>
    </source>
</evidence>
<evidence type="ECO:0000313" key="1">
    <source>
        <dbReference type="EMBL" id="GHO94163.1"/>
    </source>
</evidence>
<dbReference type="Proteomes" id="UP000597444">
    <property type="component" value="Unassembled WGS sequence"/>
</dbReference>
<reference evidence="1" key="1">
    <citation type="submission" date="2020-10" db="EMBL/GenBank/DDBJ databases">
        <title>Taxonomic study of unclassified bacteria belonging to the class Ktedonobacteria.</title>
        <authorList>
            <person name="Yabe S."/>
            <person name="Wang C.M."/>
            <person name="Zheng Y."/>
            <person name="Sakai Y."/>
            <person name="Cavaletti L."/>
            <person name="Monciardini P."/>
            <person name="Donadio S."/>
        </authorList>
    </citation>
    <scope>NUCLEOTIDE SEQUENCE</scope>
    <source>
        <strain evidence="1">ID150040</strain>
    </source>
</reference>
<dbReference type="RefSeq" id="WP_220204921.1">
    <property type="nucleotide sequence ID" value="NZ_BNJK01000001.1"/>
</dbReference>
<organism evidence="1 2">
    <name type="scientific">Reticulibacter mediterranei</name>
    <dbReference type="NCBI Taxonomy" id="2778369"/>
    <lineage>
        <taxon>Bacteria</taxon>
        <taxon>Bacillati</taxon>
        <taxon>Chloroflexota</taxon>
        <taxon>Ktedonobacteria</taxon>
        <taxon>Ktedonobacterales</taxon>
        <taxon>Reticulibacteraceae</taxon>
        <taxon>Reticulibacter</taxon>
    </lineage>
</organism>
<keyword evidence="2" id="KW-1185">Reference proteome</keyword>